<name>A0A4Y2W670_ARAVE</name>
<proteinExistence type="predicted"/>
<dbReference type="OrthoDB" id="416437at2759"/>
<dbReference type="AlphaFoldDB" id="A0A4Y2W670"/>
<evidence type="ECO:0000313" key="1">
    <source>
        <dbReference type="EMBL" id="GBO31630.1"/>
    </source>
</evidence>
<dbReference type="Proteomes" id="UP000499080">
    <property type="component" value="Unassembled WGS sequence"/>
</dbReference>
<gene>
    <name evidence="1" type="ORF">AVEN_113844_1</name>
    <name evidence="2" type="ORF">AVEN_118477_1</name>
</gene>
<sequence length="115" mass="13501">MLTQLMNTVTINTIQKGNPRIGVFNNPISERLISLRLAFIPIRRLRAESYAVVEQVINFLVDVNIMVQHLLRNLDDDQTFNVNIEKRQIHKSIYLSGEVRKRVVRALLKYLLENW</sequence>
<keyword evidence="3" id="KW-1185">Reference proteome</keyword>
<dbReference type="EMBL" id="BGPR01054961">
    <property type="protein sequence ID" value="GBO31632.1"/>
    <property type="molecule type" value="Genomic_DNA"/>
</dbReference>
<evidence type="ECO:0000313" key="2">
    <source>
        <dbReference type="EMBL" id="GBO31632.1"/>
    </source>
</evidence>
<evidence type="ECO:0000313" key="3">
    <source>
        <dbReference type="Proteomes" id="UP000499080"/>
    </source>
</evidence>
<protein>
    <submittedName>
        <fullName evidence="1">Uncharacterized protein</fullName>
    </submittedName>
</protein>
<accession>A0A4Y2W670</accession>
<reference evidence="1 3" key="1">
    <citation type="journal article" date="2019" name="Sci. Rep.">
        <title>Orb-weaving spider Araneus ventricosus genome elucidates the spidroin gene catalogue.</title>
        <authorList>
            <person name="Kono N."/>
            <person name="Nakamura H."/>
            <person name="Ohtoshi R."/>
            <person name="Moran D.A.P."/>
            <person name="Shinohara A."/>
            <person name="Yoshida Y."/>
            <person name="Fujiwara M."/>
            <person name="Mori M."/>
            <person name="Tomita M."/>
            <person name="Arakawa K."/>
        </authorList>
    </citation>
    <scope>NUCLEOTIDE SEQUENCE [LARGE SCALE GENOMIC DNA]</scope>
</reference>
<dbReference type="EMBL" id="BGPR01054960">
    <property type="protein sequence ID" value="GBO31630.1"/>
    <property type="molecule type" value="Genomic_DNA"/>
</dbReference>
<organism evidence="1 3">
    <name type="scientific">Araneus ventricosus</name>
    <name type="common">Orbweaver spider</name>
    <name type="synonym">Epeira ventricosa</name>
    <dbReference type="NCBI Taxonomy" id="182803"/>
    <lineage>
        <taxon>Eukaryota</taxon>
        <taxon>Metazoa</taxon>
        <taxon>Ecdysozoa</taxon>
        <taxon>Arthropoda</taxon>
        <taxon>Chelicerata</taxon>
        <taxon>Arachnida</taxon>
        <taxon>Araneae</taxon>
        <taxon>Araneomorphae</taxon>
        <taxon>Entelegynae</taxon>
        <taxon>Araneoidea</taxon>
        <taxon>Araneidae</taxon>
        <taxon>Araneus</taxon>
    </lineage>
</organism>
<comment type="caution">
    <text evidence="1">The sequence shown here is derived from an EMBL/GenBank/DDBJ whole genome shotgun (WGS) entry which is preliminary data.</text>
</comment>